<dbReference type="GO" id="GO:0008270">
    <property type="term" value="F:zinc ion binding"/>
    <property type="evidence" value="ECO:0007669"/>
    <property type="project" value="UniProtKB-KW"/>
</dbReference>
<dbReference type="GO" id="GO:0061630">
    <property type="term" value="F:ubiquitin protein ligase activity"/>
    <property type="evidence" value="ECO:0007669"/>
    <property type="project" value="TreeGrafter"/>
</dbReference>
<evidence type="ECO:0000313" key="8">
    <source>
        <dbReference type="Proteomes" id="UP000092460"/>
    </source>
</evidence>
<dbReference type="Proteomes" id="UP000092460">
    <property type="component" value="Unassembled WGS sequence"/>
</dbReference>
<dbReference type="Gene3D" id="3.30.40.10">
    <property type="entry name" value="Zinc/RING finger domain, C3HC4 (zinc finger)"/>
    <property type="match status" value="1"/>
</dbReference>
<evidence type="ECO:0000256" key="3">
    <source>
        <dbReference type="ARBA" id="ARBA00022833"/>
    </source>
</evidence>
<feature type="domain" description="RING-type" evidence="6">
    <location>
        <begin position="1098"/>
        <end position="1139"/>
    </location>
</feature>
<proteinExistence type="predicted"/>
<keyword evidence="1" id="KW-0479">Metal-binding</keyword>
<dbReference type="PANTHER" id="PTHR45931">
    <property type="entry name" value="SI:CH211-59O9.10"/>
    <property type="match status" value="1"/>
</dbReference>
<evidence type="ECO:0000256" key="1">
    <source>
        <dbReference type="ARBA" id="ARBA00022723"/>
    </source>
</evidence>
<reference evidence="7" key="2">
    <citation type="submission" date="2020-05" db="UniProtKB">
        <authorList>
            <consortium name="EnsemblMetazoa"/>
        </authorList>
    </citation>
    <scope>IDENTIFICATION</scope>
    <source>
        <strain evidence="7">IAEA</strain>
    </source>
</reference>
<evidence type="ECO:0000256" key="2">
    <source>
        <dbReference type="ARBA" id="ARBA00022771"/>
    </source>
</evidence>
<dbReference type="PANTHER" id="PTHR45931:SF3">
    <property type="entry name" value="RING ZINC FINGER-CONTAINING PROTEIN"/>
    <property type="match status" value="1"/>
</dbReference>
<dbReference type="VEuPathDB" id="VectorBase:GPPI025591"/>
<dbReference type="EMBL" id="JXJN01011944">
    <property type="status" value="NOT_ANNOTATED_CDS"/>
    <property type="molecule type" value="Genomic_DNA"/>
</dbReference>
<dbReference type="CDD" id="cd16454">
    <property type="entry name" value="RING-H2_PA-TM-RING"/>
    <property type="match status" value="1"/>
</dbReference>
<dbReference type="PROSITE" id="PS50089">
    <property type="entry name" value="ZF_RING_2"/>
    <property type="match status" value="1"/>
</dbReference>
<accession>A0A1B0BCD2</accession>
<dbReference type="InterPro" id="IPR013083">
    <property type="entry name" value="Znf_RING/FYVE/PHD"/>
</dbReference>
<keyword evidence="3" id="KW-0862">Zinc</keyword>
<dbReference type="GO" id="GO:0006511">
    <property type="term" value="P:ubiquitin-dependent protein catabolic process"/>
    <property type="evidence" value="ECO:0007669"/>
    <property type="project" value="TreeGrafter"/>
</dbReference>
<dbReference type="EnsemblMetazoa" id="GPPI025591-RA">
    <property type="protein sequence ID" value="GPPI025591-PA"/>
    <property type="gene ID" value="GPPI025591"/>
</dbReference>
<dbReference type="AlphaFoldDB" id="A0A1B0BCD2"/>
<dbReference type="SMART" id="SM00184">
    <property type="entry name" value="RING"/>
    <property type="match status" value="1"/>
</dbReference>
<protein>
    <recommendedName>
        <fullName evidence="6">RING-type domain-containing protein</fullName>
    </recommendedName>
</protein>
<dbReference type="Pfam" id="PF13639">
    <property type="entry name" value="zf-RING_2"/>
    <property type="match status" value="1"/>
</dbReference>
<evidence type="ECO:0000259" key="6">
    <source>
        <dbReference type="PROSITE" id="PS50089"/>
    </source>
</evidence>
<reference evidence="8" key="1">
    <citation type="submission" date="2015-01" db="EMBL/GenBank/DDBJ databases">
        <authorList>
            <person name="Aksoy S."/>
            <person name="Warren W."/>
            <person name="Wilson R.K."/>
        </authorList>
    </citation>
    <scope>NUCLEOTIDE SEQUENCE [LARGE SCALE GENOMIC DNA]</scope>
    <source>
        <strain evidence="8">IAEA</strain>
    </source>
</reference>
<dbReference type="GO" id="GO:0005634">
    <property type="term" value="C:nucleus"/>
    <property type="evidence" value="ECO:0007669"/>
    <property type="project" value="TreeGrafter"/>
</dbReference>
<evidence type="ECO:0000256" key="5">
    <source>
        <dbReference type="SAM" id="MobiDB-lite"/>
    </source>
</evidence>
<dbReference type="STRING" id="67801.A0A1B0BCD2"/>
<keyword evidence="2 4" id="KW-0863">Zinc-finger</keyword>
<dbReference type="InterPro" id="IPR001841">
    <property type="entry name" value="Znf_RING"/>
</dbReference>
<keyword evidence="8" id="KW-1185">Reference proteome</keyword>
<organism evidence="7 8">
    <name type="scientific">Glossina palpalis gambiensis</name>
    <dbReference type="NCBI Taxonomy" id="67801"/>
    <lineage>
        <taxon>Eukaryota</taxon>
        <taxon>Metazoa</taxon>
        <taxon>Ecdysozoa</taxon>
        <taxon>Arthropoda</taxon>
        <taxon>Hexapoda</taxon>
        <taxon>Insecta</taxon>
        <taxon>Pterygota</taxon>
        <taxon>Neoptera</taxon>
        <taxon>Endopterygota</taxon>
        <taxon>Diptera</taxon>
        <taxon>Brachycera</taxon>
        <taxon>Muscomorpha</taxon>
        <taxon>Hippoboscoidea</taxon>
        <taxon>Glossinidae</taxon>
        <taxon>Glossina</taxon>
    </lineage>
</organism>
<evidence type="ECO:0000313" key="7">
    <source>
        <dbReference type="EnsemblMetazoa" id="GPPI025591-PA"/>
    </source>
</evidence>
<sequence length="1144" mass="128750">MNHSETIPPMVSEYRESASWGQRWPRHTNRSKADTHRSHQHMSFGCCGGYMTPESSPARGHRTSENMYIDEDRETGIRKKRQIVARVPYHVNGSSDIFPIIGHNVNRDMSNAFDTNVETQSRGSFAADVSPAIAHSSTYNTNIAQSLNRDLQNSILAEGPWVRRNSYSNSRDHLYYTMSRDNSMKRTIENNAIAQDNRNRYQSIQRFSAPVSLGSEVPQVSERLSMNNVILDDSLSFAPEMTMLIEDSARLRDESIIHGPMNFSSGNIALTEENLGRKEAAQFFRGVVNPTPDASRVNARSYRNNANVAHSVNFALENNVGRDHSTPTLFDHVSGSPVTSSAIIHAFTENPNIADSVNREIDNSAFVTCDLSTLSRHCMYGNLNTVNRMKRRIENSTVTEQARNRHQLDPLFCGLVNTAPEDFQVSSRVFVSNIHREDSMNVAAERSASTTEALDLRGSALMEGPRRINLNYENIALTEENLNRDRHVSSSPVISSVITHSSIENTNKADSTTTASQNGIFTNGSLATCDQSSHLRDHMYYNMNIDNRMHRSVENSIVIEETRNRHESINQSAQIFTGLENAVPGIRQTNTHSLTSNTIIEGSPNVTSGDSVLQDAALDLRGNANSCCAIKLSYENILFASENVCRNYQASTNTAQSVNRSLQNNIFTEDPRAISNISSVSPYHFHYNMNIDNRINHASENNTYMEEIRNRYQPATQVFENLNTINEESSLIRARDHLHAYQNDVNRVPGILPTTLNSQRENMNIQGFIDGIVESNGHMEDNLPSTSGTNYSYEIFPNNNPPFSLPPRNAPRLPSANMRTNSHMNGNADQYDDMGLSITAYDSENGVSPISLISNPCSSLNRHSVRETVNVYNHVNWTRRSNGNTNNENGISEISSINVPSIGANSYMGNVDHNRNFGPENSAYFTHRQGRSSQRQHASRVFSHLNNFSEICPIRANAFNENENITHVICDPETNVHAELVRRQLQLSSSIINNAREASENFSFAQLRQGEMSNASSHQNWAFENAQEPLSSFESRNTTAASSPINAYPENFYASLENHRFRGVTQQVSYKRKRMERCNEISTTKRNSYVDREGNTTCAICLDDFELHDNVRVLACRHEFHTHCLNPWLKMNPTCPLCRIFVRE</sequence>
<dbReference type="InterPro" id="IPR051834">
    <property type="entry name" value="RING_finger_E3_ligase"/>
</dbReference>
<name>A0A1B0BCD2_9MUSC</name>
<dbReference type="SUPFAM" id="SSF57850">
    <property type="entry name" value="RING/U-box"/>
    <property type="match status" value="1"/>
</dbReference>
<evidence type="ECO:0000256" key="4">
    <source>
        <dbReference type="PROSITE-ProRule" id="PRU00175"/>
    </source>
</evidence>
<feature type="region of interest" description="Disordered" evidence="5">
    <location>
        <begin position="1"/>
        <end position="20"/>
    </location>
</feature>